<comment type="caution">
    <text evidence="1">The sequence shown here is derived from an EMBL/GenBank/DDBJ whole genome shotgun (WGS) entry which is preliminary data.</text>
</comment>
<dbReference type="Proteomes" id="UP001141806">
    <property type="component" value="Unassembled WGS sequence"/>
</dbReference>
<dbReference type="EMBL" id="JAMYWD010000009">
    <property type="protein sequence ID" value="KAJ4960630.1"/>
    <property type="molecule type" value="Genomic_DNA"/>
</dbReference>
<reference evidence="1" key="1">
    <citation type="journal article" date="2023" name="Plant J.">
        <title>The genome of the king protea, Protea cynaroides.</title>
        <authorList>
            <person name="Chang J."/>
            <person name="Duong T.A."/>
            <person name="Schoeman C."/>
            <person name="Ma X."/>
            <person name="Roodt D."/>
            <person name="Barker N."/>
            <person name="Li Z."/>
            <person name="Van de Peer Y."/>
            <person name="Mizrachi E."/>
        </authorList>
    </citation>
    <scope>NUCLEOTIDE SEQUENCE</scope>
    <source>
        <tissue evidence="1">Young leaves</tissue>
    </source>
</reference>
<keyword evidence="2" id="KW-1185">Reference proteome</keyword>
<proteinExistence type="predicted"/>
<sequence>MVESGISKTLQFLFMQTVGACGIPKIALQPMIICGRGKQWPHLFSFYPYLEITIRGKEITVYLKEITTFLSGSLSDPEDSIDGANCIIPDLFSVSDLTIFLGQINLFCIDGSLPCYISSTVSVLKTVKTLKIIGREDV</sequence>
<accession>A0A9Q0H7H3</accession>
<dbReference type="AlphaFoldDB" id="A0A9Q0H7H3"/>
<organism evidence="1 2">
    <name type="scientific">Protea cynaroides</name>
    <dbReference type="NCBI Taxonomy" id="273540"/>
    <lineage>
        <taxon>Eukaryota</taxon>
        <taxon>Viridiplantae</taxon>
        <taxon>Streptophyta</taxon>
        <taxon>Embryophyta</taxon>
        <taxon>Tracheophyta</taxon>
        <taxon>Spermatophyta</taxon>
        <taxon>Magnoliopsida</taxon>
        <taxon>Proteales</taxon>
        <taxon>Proteaceae</taxon>
        <taxon>Protea</taxon>
    </lineage>
</organism>
<gene>
    <name evidence="1" type="ORF">NE237_020540</name>
</gene>
<name>A0A9Q0H7H3_9MAGN</name>
<evidence type="ECO:0000313" key="2">
    <source>
        <dbReference type="Proteomes" id="UP001141806"/>
    </source>
</evidence>
<evidence type="ECO:0000313" key="1">
    <source>
        <dbReference type="EMBL" id="KAJ4960630.1"/>
    </source>
</evidence>
<protein>
    <submittedName>
        <fullName evidence="1">Uncharacterized protein</fullName>
    </submittedName>
</protein>